<dbReference type="InterPro" id="IPR023765">
    <property type="entry name" value="SBP_5_CS"/>
</dbReference>
<reference evidence="7 8" key="1">
    <citation type="submission" date="2024-04" db="EMBL/GenBank/DDBJ databases">
        <title>Isolation and characterization of novel acetogenic strains of the genera Terrisporobacter and Acetoanaerobium.</title>
        <authorList>
            <person name="Boeer T."/>
            <person name="Schueler M.A."/>
            <person name="Lueschen A."/>
            <person name="Eysell L."/>
            <person name="Droege J."/>
            <person name="Heinemann M."/>
            <person name="Engelhardt L."/>
            <person name="Basen M."/>
            <person name="Daniel R."/>
        </authorList>
    </citation>
    <scope>NUCLEOTIDE SEQUENCE [LARGE SCALE GENOMIC DNA]</scope>
    <source>
        <strain evidence="7 8">ELB</strain>
    </source>
</reference>
<evidence type="ECO:0000256" key="4">
    <source>
        <dbReference type="ARBA" id="ARBA00022729"/>
    </source>
</evidence>
<comment type="similarity">
    <text evidence="2">Belongs to the bacterial solute-binding protein 5 family.</text>
</comment>
<evidence type="ECO:0000313" key="8">
    <source>
        <dbReference type="Proteomes" id="UP001477947"/>
    </source>
</evidence>
<dbReference type="PANTHER" id="PTHR30290:SF9">
    <property type="entry name" value="OLIGOPEPTIDE-BINDING PROTEIN APPA"/>
    <property type="match status" value="1"/>
</dbReference>
<comment type="subcellular location">
    <subcellularLocation>
        <location evidence="1">Cell membrane</location>
        <topology evidence="1">Lipid-anchor</topology>
    </subcellularLocation>
</comment>
<dbReference type="InterPro" id="IPR039424">
    <property type="entry name" value="SBP_5"/>
</dbReference>
<name>A0ABZ3FDR4_9FIRM</name>
<gene>
    <name evidence="7" type="primary">appA_1</name>
    <name evidence="7" type="ORF">TPELB_14240</name>
</gene>
<dbReference type="EMBL" id="CP154622">
    <property type="protein sequence ID" value="XAM41113.1"/>
    <property type="molecule type" value="Genomic_DNA"/>
</dbReference>
<accession>A0ABZ3FDR4</accession>
<dbReference type="Pfam" id="PF00496">
    <property type="entry name" value="SBP_bac_5"/>
    <property type="match status" value="1"/>
</dbReference>
<evidence type="ECO:0000256" key="5">
    <source>
        <dbReference type="SAM" id="SignalP"/>
    </source>
</evidence>
<keyword evidence="8" id="KW-1185">Reference proteome</keyword>
<protein>
    <submittedName>
        <fullName evidence="7">Oligopeptide-binding protein AppA</fullName>
    </submittedName>
</protein>
<dbReference type="PANTHER" id="PTHR30290">
    <property type="entry name" value="PERIPLASMIC BINDING COMPONENT OF ABC TRANSPORTER"/>
    <property type="match status" value="1"/>
</dbReference>
<evidence type="ECO:0000313" key="7">
    <source>
        <dbReference type="EMBL" id="XAM41113.1"/>
    </source>
</evidence>
<organism evidence="7 8">
    <name type="scientific">Terrisporobacter petrolearius</name>
    <dbReference type="NCBI Taxonomy" id="1460447"/>
    <lineage>
        <taxon>Bacteria</taxon>
        <taxon>Bacillati</taxon>
        <taxon>Bacillota</taxon>
        <taxon>Clostridia</taxon>
        <taxon>Peptostreptococcales</taxon>
        <taxon>Peptostreptococcaceae</taxon>
        <taxon>Terrisporobacter</taxon>
    </lineage>
</organism>
<dbReference type="Proteomes" id="UP001477947">
    <property type="component" value="Chromosome"/>
</dbReference>
<evidence type="ECO:0000256" key="2">
    <source>
        <dbReference type="ARBA" id="ARBA00005695"/>
    </source>
</evidence>
<evidence type="ECO:0000256" key="3">
    <source>
        <dbReference type="ARBA" id="ARBA00022448"/>
    </source>
</evidence>
<dbReference type="PIRSF" id="PIRSF002741">
    <property type="entry name" value="MppA"/>
    <property type="match status" value="1"/>
</dbReference>
<feature type="domain" description="Solute-binding protein family 5" evidence="6">
    <location>
        <begin position="92"/>
        <end position="452"/>
    </location>
</feature>
<dbReference type="Gene3D" id="3.40.190.10">
    <property type="entry name" value="Periplasmic binding protein-like II"/>
    <property type="match status" value="1"/>
</dbReference>
<dbReference type="InterPro" id="IPR030678">
    <property type="entry name" value="Peptide/Ni-bd"/>
</dbReference>
<dbReference type="PROSITE" id="PS51257">
    <property type="entry name" value="PROKAR_LIPOPROTEIN"/>
    <property type="match status" value="1"/>
</dbReference>
<proteinExistence type="inferred from homology"/>
<evidence type="ECO:0000259" key="6">
    <source>
        <dbReference type="Pfam" id="PF00496"/>
    </source>
</evidence>
<dbReference type="RefSeq" id="WP_343339075.1">
    <property type="nucleotide sequence ID" value="NZ_CP154622.1"/>
</dbReference>
<keyword evidence="4 5" id="KW-0732">Signal</keyword>
<dbReference type="InterPro" id="IPR000914">
    <property type="entry name" value="SBP_5_dom"/>
</dbReference>
<feature type="chain" id="PRO_5045074016" evidence="5">
    <location>
        <begin position="26"/>
        <end position="548"/>
    </location>
</feature>
<evidence type="ECO:0000256" key="1">
    <source>
        <dbReference type="ARBA" id="ARBA00004193"/>
    </source>
</evidence>
<sequence length="548" mass="60552">MKLKKNIAKLLSMVLSMVLLVGALAGCSNSSNSGSDSSSKSGVEQRKKNNELVVAVGAEPEAGFDSVTGGHGSITKVFFSTLMKRDKELGWENDLATDYKISKDKLTWTVKIRDDAKFTDGKPVTAQDVAFTYETTKKSSTEIDLTMIKEVKAKDDTTVEFKLERPMSTFVEKLGACGIVPKHAYNDSFKDNPIGSGPYKFVQWDKGQQVIAEANEDYYGDKPSIKKLTMVFLETDAAYAAVKSGDVDMATINGDLAKEKVEGTKILDIPSIETYGVEFPMVANTGKKTETGYEIGNNVTSDEAIRKAFNTAVDRQGMVDGVLNGYGSVSTTGLEKMPWLNKETVLEESDYNNIQEAKKILEDGGWKDSDNDGILEKDKTKASFKVLYTPGNYRQALGLELQKTAKELGIEITLEERTWDTILKDIHKEAVLFGWGSGDPSELYNLYYGKAANTPVEWDNAGFYDNKTVNKYIDKALNSEDEKEALPYWQKAQFDGKTGASAKGDAPYCWLVNANHVYIVSEGFDIGKPVVQPHGGRIFDNVTEWAWK</sequence>
<dbReference type="Gene3D" id="3.10.105.10">
    <property type="entry name" value="Dipeptide-binding Protein, Domain 3"/>
    <property type="match status" value="1"/>
</dbReference>
<keyword evidence="3" id="KW-0813">Transport</keyword>
<dbReference type="CDD" id="cd08518">
    <property type="entry name" value="PBP2_NikA_DppA_OppA_like_19"/>
    <property type="match status" value="1"/>
</dbReference>
<feature type="signal peptide" evidence="5">
    <location>
        <begin position="1"/>
        <end position="25"/>
    </location>
</feature>
<dbReference type="SUPFAM" id="SSF53850">
    <property type="entry name" value="Periplasmic binding protein-like II"/>
    <property type="match status" value="1"/>
</dbReference>
<dbReference type="PROSITE" id="PS01040">
    <property type="entry name" value="SBP_BACTERIAL_5"/>
    <property type="match status" value="1"/>
</dbReference>